<comment type="caution">
    <text evidence="3">The sequence shown here is derived from an EMBL/GenBank/DDBJ whole genome shotgun (WGS) entry which is preliminary data.</text>
</comment>
<dbReference type="GO" id="GO:0004519">
    <property type="term" value="F:endonuclease activity"/>
    <property type="evidence" value="ECO:0007669"/>
    <property type="project" value="InterPro"/>
</dbReference>
<dbReference type="PANTHER" id="PTHR41287:SF1">
    <property type="entry name" value="PROTEIN YMFN"/>
    <property type="match status" value="1"/>
</dbReference>
<dbReference type="EMBL" id="NGMO01000003">
    <property type="protein sequence ID" value="OTP10380.1"/>
    <property type="molecule type" value="Genomic_DNA"/>
</dbReference>
<dbReference type="InterPro" id="IPR005021">
    <property type="entry name" value="Terminase_largesu-like"/>
</dbReference>
<organism evidence="3 4">
    <name type="scientific">Candidatus Enterococcus wittei</name>
    <dbReference type="NCBI Taxonomy" id="1987383"/>
    <lineage>
        <taxon>Bacteria</taxon>
        <taxon>Bacillati</taxon>
        <taxon>Bacillota</taxon>
        <taxon>Bacilli</taxon>
        <taxon>Lactobacillales</taxon>
        <taxon>Enterococcaceae</taxon>
        <taxon>Enterococcus</taxon>
    </lineage>
</organism>
<protein>
    <recommendedName>
        <fullName evidence="5">Phage terminase</fullName>
    </recommendedName>
</protein>
<dbReference type="Pfam" id="PF03354">
    <property type="entry name" value="TerL_ATPase"/>
    <property type="match status" value="1"/>
</dbReference>
<evidence type="ECO:0000259" key="2">
    <source>
        <dbReference type="Pfam" id="PF20441"/>
    </source>
</evidence>
<dbReference type="RefSeq" id="WP_086285131.1">
    <property type="nucleotide sequence ID" value="NZ_NGMO01000003.1"/>
</dbReference>
<dbReference type="AlphaFoldDB" id="A0A242JYT5"/>
<evidence type="ECO:0000259" key="1">
    <source>
        <dbReference type="Pfam" id="PF03354"/>
    </source>
</evidence>
<accession>A0A242JYT5</accession>
<dbReference type="Proteomes" id="UP000194933">
    <property type="component" value="Unassembled WGS sequence"/>
</dbReference>
<dbReference type="STRING" id="1987383.A5844_002080"/>
<sequence>MVVKDYVQIYIDAVESGEIIVGKKIQKAIDRHRRDLWRMENDTNFEYVYKPEQAEMIIAFIGMLPDPKTREPNEIAKFQNFILCLLWGWRHKKTNCRRFTKAYISLARKNGKSLLVSGIALYCLLYERNPKSARQIYATANKKDQARIVFNMVKSQLKALRGSSEEVKKRTKILQKEIITKDESFMQPLSSDADTLDGLDTLLGIFDEYSYSKTTEMMDVIETSMSQQDEPLVIIISTASNKLNYPMYDIEYKYVKKILSGEVEDDEYLALCWEQDNVKEITDEKLWIKSNPLLESKNEKVVTRTIKRIRKLYKEGLAKGTVSNVLTKHFNLWVQASKESFMSADEWNKAKKVIENSSLKGRKIFIGLDLSRVGDITSISWAIPIEELEKIYIDSHSFIGNKAGIEAKEKEDKTPYRQYAKAGYCEITTLESGLVDHKDMLIWLEDFIESNELIVEAICYDPYNFNQLIPLLEERWGNKLIEVRQGYITLSPAIKRFKEDILNKVAIHGENPLLTRAINNAIVVEQNDAWMIDKKMNRNKIDPLAALLNAYTRIMYFDFNAITVDELVENGEYGFGY</sequence>
<name>A0A242JYT5_9ENTE</name>
<dbReference type="InterPro" id="IPR046461">
    <property type="entry name" value="TerL_ATPase"/>
</dbReference>
<dbReference type="InterPro" id="IPR027417">
    <property type="entry name" value="P-loop_NTPase"/>
</dbReference>
<evidence type="ECO:0000313" key="4">
    <source>
        <dbReference type="Proteomes" id="UP000194933"/>
    </source>
</evidence>
<dbReference type="Gene3D" id="3.40.50.300">
    <property type="entry name" value="P-loop containing nucleotide triphosphate hydrolases"/>
    <property type="match status" value="1"/>
</dbReference>
<reference evidence="3 4" key="1">
    <citation type="submission" date="2017-05" db="EMBL/GenBank/DDBJ databases">
        <title>The Genome Sequence of Enterococcus sp. 10A9_DIV0425.</title>
        <authorList>
            <consortium name="The Broad Institute Genomics Platform"/>
            <consortium name="The Broad Institute Genomic Center for Infectious Diseases"/>
            <person name="Earl A."/>
            <person name="Manson A."/>
            <person name="Schwartman J."/>
            <person name="Gilmore M."/>
            <person name="Abouelleil A."/>
            <person name="Cao P."/>
            <person name="Chapman S."/>
            <person name="Cusick C."/>
            <person name="Shea T."/>
            <person name="Young S."/>
            <person name="Neafsey D."/>
            <person name="Nusbaum C."/>
            <person name="Birren B."/>
        </authorList>
    </citation>
    <scope>NUCLEOTIDE SEQUENCE [LARGE SCALE GENOMIC DNA]</scope>
    <source>
        <strain evidence="3 4">10A9_DIV0425</strain>
    </source>
</reference>
<evidence type="ECO:0000313" key="3">
    <source>
        <dbReference type="EMBL" id="OTP10380.1"/>
    </source>
</evidence>
<gene>
    <name evidence="3" type="ORF">A5844_002080</name>
</gene>
<feature type="domain" description="Terminase large subunit-like endonuclease" evidence="2">
    <location>
        <begin position="262"/>
        <end position="554"/>
    </location>
</feature>
<evidence type="ECO:0008006" key="5">
    <source>
        <dbReference type="Google" id="ProtNLM"/>
    </source>
</evidence>
<dbReference type="Pfam" id="PF20441">
    <property type="entry name" value="TerL_nuclease"/>
    <property type="match status" value="1"/>
</dbReference>
<keyword evidence="4" id="KW-1185">Reference proteome</keyword>
<feature type="domain" description="Terminase large subunit-like ATPase" evidence="1">
    <location>
        <begin position="78"/>
        <end position="256"/>
    </location>
</feature>
<dbReference type="PANTHER" id="PTHR41287">
    <property type="match status" value="1"/>
</dbReference>
<dbReference type="InterPro" id="IPR046462">
    <property type="entry name" value="TerL_nuclease"/>
</dbReference>
<proteinExistence type="predicted"/>